<sequence>MPLDVTLLLTRPQCDAVTEELDKRLRLLSNREENFEYRDEVGTERATELNEELAGLNQRIASLDAYLPTLTAGTAEQKRAANERRRADDRRGEVLAQQDARGGVPAVLAQSLLREIQSRTAVINEDKAQVAAHRNTLPA</sequence>
<organism evidence="2 3">
    <name type="scientific">Hymenobacter koreensis</name>
    <dbReference type="NCBI Taxonomy" id="1084523"/>
    <lineage>
        <taxon>Bacteria</taxon>
        <taxon>Pseudomonadati</taxon>
        <taxon>Bacteroidota</taxon>
        <taxon>Cytophagia</taxon>
        <taxon>Cytophagales</taxon>
        <taxon>Hymenobacteraceae</taxon>
        <taxon>Hymenobacter</taxon>
    </lineage>
</organism>
<feature type="compositionally biased region" description="Basic and acidic residues" evidence="1">
    <location>
        <begin position="76"/>
        <end position="93"/>
    </location>
</feature>
<dbReference type="EMBL" id="BAABHA010000015">
    <property type="protein sequence ID" value="GAA4392530.1"/>
    <property type="molecule type" value="Genomic_DNA"/>
</dbReference>
<keyword evidence="3" id="KW-1185">Reference proteome</keyword>
<name>A0ABP8JL37_9BACT</name>
<dbReference type="Proteomes" id="UP001500454">
    <property type="component" value="Unassembled WGS sequence"/>
</dbReference>
<reference evidence="3" key="1">
    <citation type="journal article" date="2019" name="Int. J. Syst. Evol. Microbiol.">
        <title>The Global Catalogue of Microorganisms (GCM) 10K type strain sequencing project: providing services to taxonomists for standard genome sequencing and annotation.</title>
        <authorList>
            <consortium name="The Broad Institute Genomics Platform"/>
            <consortium name="The Broad Institute Genome Sequencing Center for Infectious Disease"/>
            <person name="Wu L."/>
            <person name="Ma J."/>
        </authorList>
    </citation>
    <scope>NUCLEOTIDE SEQUENCE [LARGE SCALE GENOMIC DNA]</scope>
    <source>
        <strain evidence="3">JCM 17924</strain>
    </source>
</reference>
<protein>
    <submittedName>
        <fullName evidence="2">Uncharacterized protein</fullName>
    </submittedName>
</protein>
<feature type="region of interest" description="Disordered" evidence="1">
    <location>
        <begin position="73"/>
        <end position="100"/>
    </location>
</feature>
<evidence type="ECO:0000313" key="3">
    <source>
        <dbReference type="Proteomes" id="UP001500454"/>
    </source>
</evidence>
<accession>A0ABP8JL37</accession>
<dbReference type="RefSeq" id="WP_345227655.1">
    <property type="nucleotide sequence ID" value="NZ_BAABHA010000015.1"/>
</dbReference>
<comment type="caution">
    <text evidence="2">The sequence shown here is derived from an EMBL/GenBank/DDBJ whole genome shotgun (WGS) entry which is preliminary data.</text>
</comment>
<evidence type="ECO:0000256" key="1">
    <source>
        <dbReference type="SAM" id="MobiDB-lite"/>
    </source>
</evidence>
<proteinExistence type="predicted"/>
<gene>
    <name evidence="2" type="ORF">GCM10023186_43150</name>
</gene>
<evidence type="ECO:0000313" key="2">
    <source>
        <dbReference type="EMBL" id="GAA4392530.1"/>
    </source>
</evidence>